<proteinExistence type="predicted"/>
<reference evidence="1" key="2">
    <citation type="submission" date="2021-10" db="EMBL/GenBank/DDBJ databases">
        <title>Phylogenomics reveals ancestral predisposition of the termite-cultivated fungus Termitomyces towards a domesticated lifestyle.</title>
        <authorList>
            <person name="Auxier B."/>
            <person name="Grum-Grzhimaylo A."/>
            <person name="Cardenas M.E."/>
            <person name="Lodge J.D."/>
            <person name="Laessoe T."/>
            <person name="Pedersen O."/>
            <person name="Smith M.E."/>
            <person name="Kuyper T.W."/>
            <person name="Franco-Molano E.A."/>
            <person name="Baroni T.J."/>
            <person name="Aanen D.K."/>
        </authorList>
    </citation>
    <scope>NUCLEOTIDE SEQUENCE</scope>
    <source>
        <strain evidence="1">D49</strain>
    </source>
</reference>
<evidence type="ECO:0000313" key="2">
    <source>
        <dbReference type="Proteomes" id="UP000717328"/>
    </source>
</evidence>
<protein>
    <submittedName>
        <fullName evidence="1">Uncharacterized protein</fullName>
    </submittedName>
</protein>
<dbReference type="AlphaFoldDB" id="A0A9P7G0M9"/>
<comment type="caution">
    <text evidence="1">The sequence shown here is derived from an EMBL/GenBank/DDBJ whole genome shotgun (WGS) entry which is preliminary data.</text>
</comment>
<evidence type="ECO:0000313" key="1">
    <source>
        <dbReference type="EMBL" id="KAG5638602.1"/>
    </source>
</evidence>
<dbReference type="Proteomes" id="UP000717328">
    <property type="component" value="Unassembled WGS sequence"/>
</dbReference>
<gene>
    <name evidence="1" type="ORF">H0H81_011492</name>
</gene>
<keyword evidence="2" id="KW-1185">Reference proteome</keyword>
<sequence length="264" mass="29419">MDEIGEEPMAIIRNLVESGRMESIEALIEKATEKLSKEEADKLVQLINTTRDLGHYTECSIHIGLVLAAPRQIITVIEMVQKIGVVVFIRLCVAFMVDLFPALKSGAAAVAQVAAPFLNSLFLLFEKIDTNIDMDQFIQKLLPYIEISLSWMSMIGEEIIEEMRNTRDCVDLKNIKEELRGMDRAHKIYSVDDWEKCKVLSSLADDTPDATTSTTTAGTASPGWGDINEAFLVNPSTGDLRRWLQMIKAKVCKGPTSNFFDSLG</sequence>
<dbReference type="EMBL" id="JABCKI010005753">
    <property type="protein sequence ID" value="KAG5638602.1"/>
    <property type="molecule type" value="Genomic_DNA"/>
</dbReference>
<reference evidence="1" key="1">
    <citation type="submission" date="2021-02" db="EMBL/GenBank/DDBJ databases">
        <authorList>
            <person name="Nieuwenhuis M."/>
            <person name="Van De Peppel L.J.J."/>
        </authorList>
    </citation>
    <scope>NUCLEOTIDE SEQUENCE</scope>
    <source>
        <strain evidence="1">D49</strain>
    </source>
</reference>
<organism evidence="1 2">
    <name type="scientific">Sphagnurus paluster</name>
    <dbReference type="NCBI Taxonomy" id="117069"/>
    <lineage>
        <taxon>Eukaryota</taxon>
        <taxon>Fungi</taxon>
        <taxon>Dikarya</taxon>
        <taxon>Basidiomycota</taxon>
        <taxon>Agaricomycotina</taxon>
        <taxon>Agaricomycetes</taxon>
        <taxon>Agaricomycetidae</taxon>
        <taxon>Agaricales</taxon>
        <taxon>Tricholomatineae</taxon>
        <taxon>Lyophyllaceae</taxon>
        <taxon>Sphagnurus</taxon>
    </lineage>
</organism>
<name>A0A9P7G0M9_9AGAR</name>
<accession>A0A9P7G0M9</accession>